<dbReference type="EMBL" id="HBUF01185005">
    <property type="protein sequence ID" value="CAG6656457.1"/>
    <property type="molecule type" value="Transcribed_RNA"/>
</dbReference>
<evidence type="ECO:0000256" key="4">
    <source>
        <dbReference type="ARBA" id="ARBA00022428"/>
    </source>
</evidence>
<feature type="transmembrane region" description="Helical" evidence="10">
    <location>
        <begin position="227"/>
        <end position="245"/>
    </location>
</feature>
<dbReference type="PANTHER" id="PTHR13929">
    <property type="entry name" value="1,4-DIHYDROXY-2-NAPHTHOATE OCTAPRENYLTRANSFERASE"/>
    <property type="match status" value="1"/>
</dbReference>
<dbReference type="AlphaFoldDB" id="A0A8D8QGE6"/>
<dbReference type="InterPro" id="IPR000537">
    <property type="entry name" value="UbiA_prenyltransferase"/>
</dbReference>
<dbReference type="EMBL" id="HBUF01185004">
    <property type="protein sequence ID" value="CAG6656456.1"/>
    <property type="molecule type" value="Transcribed_RNA"/>
</dbReference>
<evidence type="ECO:0000256" key="5">
    <source>
        <dbReference type="ARBA" id="ARBA00022602"/>
    </source>
</evidence>
<dbReference type="UniPathway" id="UPA00079"/>
<dbReference type="GO" id="GO:0004659">
    <property type="term" value="F:prenyltransferase activity"/>
    <property type="evidence" value="ECO:0007669"/>
    <property type="project" value="UniProtKB-KW"/>
</dbReference>
<feature type="transmembrane region" description="Helical" evidence="10">
    <location>
        <begin position="127"/>
        <end position="144"/>
    </location>
</feature>
<keyword evidence="7 10" id="KW-0812">Transmembrane</keyword>
<dbReference type="EMBL" id="HBUF01517942">
    <property type="protein sequence ID" value="CAG6748220.1"/>
    <property type="molecule type" value="Transcribed_RNA"/>
</dbReference>
<evidence type="ECO:0000256" key="2">
    <source>
        <dbReference type="ARBA" id="ARBA00004863"/>
    </source>
</evidence>
<organism evidence="11">
    <name type="scientific">Cacopsylla melanoneura</name>
    <dbReference type="NCBI Taxonomy" id="428564"/>
    <lineage>
        <taxon>Eukaryota</taxon>
        <taxon>Metazoa</taxon>
        <taxon>Ecdysozoa</taxon>
        <taxon>Arthropoda</taxon>
        <taxon>Hexapoda</taxon>
        <taxon>Insecta</taxon>
        <taxon>Pterygota</taxon>
        <taxon>Neoptera</taxon>
        <taxon>Paraneoptera</taxon>
        <taxon>Hemiptera</taxon>
        <taxon>Sternorrhyncha</taxon>
        <taxon>Psylloidea</taxon>
        <taxon>Psyllidae</taxon>
        <taxon>Psyllinae</taxon>
        <taxon>Cacopsylla</taxon>
    </lineage>
</organism>
<proteinExistence type="inferred from homology"/>
<accession>A0A8D8QGE6</accession>
<dbReference type="PANTHER" id="PTHR13929:SF0">
    <property type="entry name" value="UBIA PRENYLTRANSFERASE DOMAIN-CONTAINING PROTEIN 1"/>
    <property type="match status" value="1"/>
</dbReference>
<keyword evidence="4" id="KW-0474">Menaquinone biosynthesis</keyword>
<evidence type="ECO:0000256" key="8">
    <source>
        <dbReference type="ARBA" id="ARBA00022989"/>
    </source>
</evidence>
<feature type="transmembrane region" description="Helical" evidence="10">
    <location>
        <begin position="48"/>
        <end position="68"/>
    </location>
</feature>
<evidence type="ECO:0000256" key="3">
    <source>
        <dbReference type="ARBA" id="ARBA00005985"/>
    </source>
</evidence>
<keyword evidence="5" id="KW-0637">Prenyltransferase</keyword>
<evidence type="ECO:0000256" key="9">
    <source>
        <dbReference type="ARBA" id="ARBA00023136"/>
    </source>
</evidence>
<comment type="subcellular location">
    <subcellularLocation>
        <location evidence="1">Membrane</location>
        <topology evidence="1">Multi-pass membrane protein</topology>
    </subcellularLocation>
</comment>
<evidence type="ECO:0000313" key="11">
    <source>
        <dbReference type="EMBL" id="CAG6631035.1"/>
    </source>
</evidence>
<dbReference type="GO" id="GO:0009234">
    <property type="term" value="P:menaquinone biosynthetic process"/>
    <property type="evidence" value="ECO:0007669"/>
    <property type="project" value="UniProtKB-UniPathway"/>
</dbReference>
<comment type="similarity">
    <text evidence="3">Belongs to the UbiA prenyltransferase family.</text>
</comment>
<dbReference type="GO" id="GO:0000139">
    <property type="term" value="C:Golgi membrane"/>
    <property type="evidence" value="ECO:0007669"/>
    <property type="project" value="TreeGrafter"/>
</dbReference>
<reference evidence="11" key="1">
    <citation type="submission" date="2021-05" db="EMBL/GenBank/DDBJ databases">
        <authorList>
            <person name="Alioto T."/>
            <person name="Alioto T."/>
            <person name="Gomez Garrido J."/>
        </authorList>
    </citation>
    <scope>NUCLEOTIDE SEQUENCE</scope>
</reference>
<dbReference type="Pfam" id="PF01040">
    <property type="entry name" value="UbiA"/>
    <property type="match status" value="1"/>
</dbReference>
<dbReference type="EMBL" id="HBUF01517943">
    <property type="protein sequence ID" value="CAG6748221.1"/>
    <property type="molecule type" value="Transcribed_RNA"/>
</dbReference>
<dbReference type="EMBL" id="HBUF01365428">
    <property type="protein sequence ID" value="CAG6723295.1"/>
    <property type="molecule type" value="Transcribed_RNA"/>
</dbReference>
<keyword evidence="8 10" id="KW-1133">Transmembrane helix</keyword>
<comment type="pathway">
    <text evidence="2">Quinol/quinone metabolism; menaquinone biosynthesis.</text>
</comment>
<evidence type="ECO:0000256" key="10">
    <source>
        <dbReference type="SAM" id="Phobius"/>
    </source>
</evidence>
<dbReference type="EMBL" id="HBUF01517944">
    <property type="protein sequence ID" value="CAG6748222.1"/>
    <property type="molecule type" value="Transcribed_RNA"/>
</dbReference>
<dbReference type="Gene3D" id="1.20.120.1780">
    <property type="entry name" value="UbiA prenyltransferase"/>
    <property type="match status" value="1"/>
</dbReference>
<keyword evidence="9 10" id="KW-0472">Membrane</keyword>
<dbReference type="GO" id="GO:0005783">
    <property type="term" value="C:endoplasmic reticulum"/>
    <property type="evidence" value="ECO:0007669"/>
    <property type="project" value="TreeGrafter"/>
</dbReference>
<dbReference type="InterPro" id="IPR044878">
    <property type="entry name" value="UbiA_sf"/>
</dbReference>
<feature type="transmembrane region" description="Helical" evidence="10">
    <location>
        <begin position="20"/>
        <end position="41"/>
    </location>
</feature>
<dbReference type="InterPro" id="IPR026046">
    <property type="entry name" value="UBIAD1"/>
</dbReference>
<evidence type="ECO:0000256" key="1">
    <source>
        <dbReference type="ARBA" id="ARBA00004141"/>
    </source>
</evidence>
<evidence type="ECO:0000256" key="6">
    <source>
        <dbReference type="ARBA" id="ARBA00022679"/>
    </source>
</evidence>
<dbReference type="PIRSF" id="PIRSF005355">
    <property type="entry name" value="UBIAD1"/>
    <property type="match status" value="1"/>
</dbReference>
<dbReference type="Gene3D" id="1.10.357.140">
    <property type="entry name" value="UbiA prenyltransferase"/>
    <property type="match status" value="1"/>
</dbReference>
<name>A0A8D8QGE6_9HEMI</name>
<dbReference type="EMBL" id="HBUF01075659">
    <property type="protein sequence ID" value="CAG6631033.1"/>
    <property type="molecule type" value="Transcribed_RNA"/>
</dbReference>
<dbReference type="GO" id="GO:0042371">
    <property type="term" value="P:vitamin K biosynthetic process"/>
    <property type="evidence" value="ECO:0007669"/>
    <property type="project" value="TreeGrafter"/>
</dbReference>
<dbReference type="CDD" id="cd13962">
    <property type="entry name" value="PT_UbiA_UBIAD1"/>
    <property type="match status" value="1"/>
</dbReference>
<dbReference type="EMBL" id="HBUF01075660">
    <property type="protein sequence ID" value="CAG6631035.1"/>
    <property type="molecule type" value="Transcribed_RNA"/>
</dbReference>
<sequence>MITSVMEEKLSSYVLALRPWSLSASLIPTLLGCALAVKLPLEKGQFSWIILIVTLLTVISVHCAGNVVNTYYDYVLGIDTSRRSDDRTLVDHILSESELVSLGVMLYLVSSAGFILLSYISPAKMEHLAAVFFCGLSSSFLYSGCLGLKYTALGDVLILMIFGPITVLFAFMSQTGRWEWATILYALPVALNTEAILHSNNTRDLESDRQVGIVTVAILLGQSYSHVYYAFLLFIPYILFVVWGMNHSYYYLLPLVTLKSAFSIEKQFRCPETINLVPKLTAKLNLYFGFLYVVAVCLA</sequence>
<dbReference type="EMBL" id="HBUF01365427">
    <property type="protein sequence ID" value="CAG6723293.1"/>
    <property type="molecule type" value="Transcribed_RNA"/>
</dbReference>
<evidence type="ECO:0000256" key="7">
    <source>
        <dbReference type="ARBA" id="ARBA00022692"/>
    </source>
</evidence>
<feature type="transmembrane region" description="Helical" evidence="10">
    <location>
        <begin position="150"/>
        <end position="171"/>
    </location>
</feature>
<feature type="transmembrane region" description="Helical" evidence="10">
    <location>
        <begin position="99"/>
        <end position="120"/>
    </location>
</feature>
<protein>
    <submittedName>
        <fullName evidence="11">UbiA prenyltransferase domain-containing protein 1 homolog</fullName>
    </submittedName>
</protein>
<dbReference type="EMBL" id="HBUF01185003">
    <property type="protein sequence ID" value="CAG6656455.1"/>
    <property type="molecule type" value="Transcribed_RNA"/>
</dbReference>
<keyword evidence="6 11" id="KW-0808">Transferase</keyword>